<feature type="compositionally biased region" description="Low complexity" evidence="1">
    <location>
        <begin position="195"/>
        <end position="212"/>
    </location>
</feature>
<evidence type="ECO:0000256" key="1">
    <source>
        <dbReference type="SAM" id="MobiDB-lite"/>
    </source>
</evidence>
<proteinExistence type="predicted"/>
<dbReference type="AlphaFoldDB" id="A0A839QNE3"/>
<evidence type="ECO:0000313" key="3">
    <source>
        <dbReference type="EMBL" id="MBB2996294.1"/>
    </source>
</evidence>
<feature type="transmembrane region" description="Helical" evidence="2">
    <location>
        <begin position="28"/>
        <end position="49"/>
    </location>
</feature>
<dbReference type="RefSeq" id="WP_183511568.1">
    <property type="nucleotide sequence ID" value="NZ_BAABGK010000019.1"/>
</dbReference>
<comment type="caution">
    <text evidence="3">The sequence shown here is derived from an EMBL/GenBank/DDBJ whole genome shotgun (WGS) entry which is preliminary data.</text>
</comment>
<feature type="region of interest" description="Disordered" evidence="1">
    <location>
        <begin position="185"/>
        <end position="237"/>
    </location>
</feature>
<feature type="transmembrane region" description="Helical" evidence="2">
    <location>
        <begin position="101"/>
        <end position="122"/>
    </location>
</feature>
<keyword evidence="2" id="KW-0472">Membrane</keyword>
<keyword evidence="4" id="KW-1185">Reference proteome</keyword>
<evidence type="ECO:0000256" key="2">
    <source>
        <dbReference type="SAM" id="Phobius"/>
    </source>
</evidence>
<feature type="transmembrane region" description="Helical" evidence="2">
    <location>
        <begin position="142"/>
        <end position="167"/>
    </location>
</feature>
<gene>
    <name evidence="3" type="ORF">E9229_002485</name>
</gene>
<dbReference type="EMBL" id="JACHVS010000001">
    <property type="protein sequence ID" value="MBB2996294.1"/>
    <property type="molecule type" value="Genomic_DNA"/>
</dbReference>
<name>A0A839QNE3_9MICC</name>
<evidence type="ECO:0008006" key="5">
    <source>
        <dbReference type="Google" id="ProtNLM"/>
    </source>
</evidence>
<protein>
    <recommendedName>
        <fullName evidence="5">Permease</fullName>
    </recommendedName>
</protein>
<accession>A0A839QNE3</accession>
<sequence length="237" mass="25322">MSESPTAGPEKVVVTTETLPTPRWGLRIGLGIAGVAVAVATYVILPTFLQTWWATTIKSQANGDLGTGLLLGLFYGFVFTFVPLLLLWQARHRKISWPWKAVILGAAVLLATPNLLTLGIYASNSASALKARNMIDNDATWFPGWSLGAAIAAAMMFIAAAIAWEVWRSRGKKLKELKQARNLVDHADRRNSEKPVSGSPAATAPTTPVAAGDAQAESGNDSPLSWLPEENDGSSAR</sequence>
<reference evidence="3 4" key="1">
    <citation type="submission" date="2020-08" db="EMBL/GenBank/DDBJ databases">
        <title>Sequencing the genomes of 1000 actinobacteria strains.</title>
        <authorList>
            <person name="Klenk H.-P."/>
        </authorList>
    </citation>
    <scope>NUCLEOTIDE SEQUENCE [LARGE SCALE GENOMIC DNA]</scope>
    <source>
        <strain evidence="3 4">DSM 22826</strain>
    </source>
</reference>
<keyword evidence="2" id="KW-1133">Transmembrane helix</keyword>
<organism evidence="3 4">
    <name type="scientific">Paeniglutamicibacter cryotolerans</name>
    <dbReference type="NCBI Taxonomy" id="670079"/>
    <lineage>
        <taxon>Bacteria</taxon>
        <taxon>Bacillati</taxon>
        <taxon>Actinomycetota</taxon>
        <taxon>Actinomycetes</taxon>
        <taxon>Micrococcales</taxon>
        <taxon>Micrococcaceae</taxon>
        <taxon>Paeniglutamicibacter</taxon>
    </lineage>
</organism>
<keyword evidence="2" id="KW-0812">Transmembrane</keyword>
<dbReference type="Proteomes" id="UP000523000">
    <property type="component" value="Unassembled WGS sequence"/>
</dbReference>
<feature type="transmembrane region" description="Helical" evidence="2">
    <location>
        <begin position="69"/>
        <end position="89"/>
    </location>
</feature>
<evidence type="ECO:0000313" key="4">
    <source>
        <dbReference type="Proteomes" id="UP000523000"/>
    </source>
</evidence>